<sequence length="192" mass="21282">MTARNDFKMLAEMMPPWPGCGIEVDWAAVEDAWGVEFPSDYKKVIAYYGDVLLGGYLQVLVPTTVTPETCDEPGAPRGGMGFITADARDTWKDTEPTGIDAEPGDLVTWGAASSADLYCWLTRGEPDKWPVVVFSHGEDVWTQHDFGMMEFMLRVMSAQSGVEVMADTPLWGQAHPSFSNAAERRRTREARP</sequence>
<comment type="caution">
    <text evidence="2">The sequence shown here is derived from an EMBL/GenBank/DDBJ whole genome shotgun (WGS) entry which is preliminary data.</text>
</comment>
<evidence type="ECO:0000313" key="2">
    <source>
        <dbReference type="EMBL" id="MFB8776998.1"/>
    </source>
</evidence>
<dbReference type="Gene3D" id="3.40.1580.10">
    <property type="entry name" value="SMI1/KNR4-like"/>
    <property type="match status" value="1"/>
</dbReference>
<protein>
    <submittedName>
        <fullName evidence="2">SMI1/KNR4 family protein</fullName>
    </submittedName>
</protein>
<proteinExistence type="predicted"/>
<accession>A0ABV5EJG0</accession>
<dbReference type="RefSeq" id="WP_376735503.1">
    <property type="nucleotide sequence ID" value="NZ_JAYMRP010000037.1"/>
</dbReference>
<dbReference type="InterPro" id="IPR037883">
    <property type="entry name" value="Knr4/Smi1-like_sf"/>
</dbReference>
<dbReference type="EMBL" id="JAYMRP010000037">
    <property type="protein sequence ID" value="MFB8776998.1"/>
    <property type="molecule type" value="Genomic_DNA"/>
</dbReference>
<evidence type="ECO:0000313" key="3">
    <source>
        <dbReference type="Proteomes" id="UP001585080"/>
    </source>
</evidence>
<feature type="region of interest" description="Disordered" evidence="1">
    <location>
        <begin position="173"/>
        <end position="192"/>
    </location>
</feature>
<reference evidence="2 3" key="1">
    <citation type="submission" date="2024-01" db="EMBL/GenBank/DDBJ databases">
        <title>Genome mining of biosynthetic gene clusters to explore secondary metabolites of Streptomyces sp.</title>
        <authorList>
            <person name="Baig A."/>
            <person name="Ajitkumar Shintre N."/>
            <person name="Kumar H."/>
            <person name="Anbarasu A."/>
            <person name="Ramaiah S."/>
        </authorList>
    </citation>
    <scope>NUCLEOTIDE SEQUENCE [LARGE SCALE GENOMIC DNA]</scope>
    <source>
        <strain evidence="2 3">A57</strain>
    </source>
</reference>
<dbReference type="SUPFAM" id="SSF160631">
    <property type="entry name" value="SMI1/KNR4-like"/>
    <property type="match status" value="1"/>
</dbReference>
<feature type="compositionally biased region" description="Basic and acidic residues" evidence="1">
    <location>
        <begin position="182"/>
        <end position="192"/>
    </location>
</feature>
<organism evidence="2 3">
    <name type="scientific">Streptomyces broussonetiae</name>
    <dbReference type="NCBI Taxonomy" id="2686304"/>
    <lineage>
        <taxon>Bacteria</taxon>
        <taxon>Bacillati</taxon>
        <taxon>Actinomycetota</taxon>
        <taxon>Actinomycetes</taxon>
        <taxon>Kitasatosporales</taxon>
        <taxon>Streptomycetaceae</taxon>
        <taxon>Streptomyces</taxon>
    </lineage>
</organism>
<dbReference type="Proteomes" id="UP001585080">
    <property type="component" value="Unassembled WGS sequence"/>
</dbReference>
<keyword evidence="3" id="KW-1185">Reference proteome</keyword>
<evidence type="ECO:0000256" key="1">
    <source>
        <dbReference type="SAM" id="MobiDB-lite"/>
    </source>
</evidence>
<name>A0ABV5EJG0_9ACTN</name>
<gene>
    <name evidence="2" type="ORF">VSS16_30400</name>
</gene>